<proteinExistence type="predicted"/>
<reference evidence="2" key="1">
    <citation type="journal article" date="2019" name="Int. J. Syst. Evol. Microbiol.">
        <title>The Global Catalogue of Microorganisms (GCM) 10K type strain sequencing project: providing services to taxonomists for standard genome sequencing and annotation.</title>
        <authorList>
            <consortium name="The Broad Institute Genomics Platform"/>
            <consortium name="The Broad Institute Genome Sequencing Center for Infectious Disease"/>
            <person name="Wu L."/>
            <person name="Ma J."/>
        </authorList>
    </citation>
    <scope>NUCLEOTIDE SEQUENCE [LARGE SCALE GENOMIC DNA]</scope>
    <source>
        <strain evidence="2">CCM 8930</strain>
    </source>
</reference>
<dbReference type="Proteomes" id="UP001596171">
    <property type="component" value="Unassembled WGS sequence"/>
</dbReference>
<sequence>MLVSYPALFYYDRTEKVPYFVTFPDFKNSATQGISISDALEMASDWLGIHVADDIENNRELPAPTALSALSLVENNPYPDELNFDVNASFTSMVLVELDDYLDATSAVKKTLTIPKWANKVGLALNLNFSKTLTDAIAEKKLAQQQREKVS</sequence>
<dbReference type="InterPro" id="IPR035069">
    <property type="entry name" value="TTHA1013/TTHA0281-like"/>
</dbReference>
<dbReference type="Gene3D" id="3.30.160.250">
    <property type="match status" value="1"/>
</dbReference>
<accession>A0ABW1SGZ7</accession>
<dbReference type="SUPFAM" id="SSF143100">
    <property type="entry name" value="TTHA1013/TTHA0281-like"/>
    <property type="match status" value="1"/>
</dbReference>
<dbReference type="EMBL" id="JBHSSE010000004">
    <property type="protein sequence ID" value="MFC6200822.1"/>
    <property type="molecule type" value="Genomic_DNA"/>
</dbReference>
<evidence type="ECO:0000313" key="1">
    <source>
        <dbReference type="EMBL" id="MFC6200822.1"/>
    </source>
</evidence>
<gene>
    <name evidence="1" type="ORF">ACFP1L_02790</name>
</gene>
<evidence type="ECO:0000313" key="2">
    <source>
        <dbReference type="Proteomes" id="UP001596171"/>
    </source>
</evidence>
<dbReference type="RefSeq" id="WP_137617310.1">
    <property type="nucleotide sequence ID" value="NZ_BJDI01000021.1"/>
</dbReference>
<name>A0ABW1SGZ7_9LACO</name>
<comment type="caution">
    <text evidence="1">The sequence shown here is derived from an EMBL/GenBank/DDBJ whole genome shotgun (WGS) entry which is preliminary data.</text>
</comment>
<protein>
    <submittedName>
        <fullName evidence="1">Type II toxin-antitoxin system HicB family antitoxin</fullName>
    </submittedName>
</protein>
<organism evidence="1 2">
    <name type="scientific">Lactiplantibacillus nangangensis</name>
    <dbReference type="NCBI Taxonomy" id="2559917"/>
    <lineage>
        <taxon>Bacteria</taxon>
        <taxon>Bacillati</taxon>
        <taxon>Bacillota</taxon>
        <taxon>Bacilli</taxon>
        <taxon>Lactobacillales</taxon>
        <taxon>Lactobacillaceae</taxon>
        <taxon>Lactiplantibacillus</taxon>
    </lineage>
</organism>
<keyword evidence="2" id="KW-1185">Reference proteome</keyword>